<evidence type="ECO:0000259" key="10">
    <source>
        <dbReference type="Pfam" id="PF07730"/>
    </source>
</evidence>
<keyword evidence="7" id="KW-0067">ATP-binding</keyword>
<feature type="transmembrane region" description="Helical" evidence="9">
    <location>
        <begin position="40"/>
        <end position="59"/>
    </location>
</feature>
<gene>
    <name evidence="11" type="ordered locus">Snas_4835</name>
</gene>
<evidence type="ECO:0000256" key="5">
    <source>
        <dbReference type="ARBA" id="ARBA00022741"/>
    </source>
</evidence>
<keyword evidence="4" id="KW-0808">Transferase</keyword>
<name>D3Q8N4_STANL</name>
<dbReference type="InterPro" id="IPR050482">
    <property type="entry name" value="Sensor_HK_TwoCompSys"/>
</dbReference>
<dbReference type="EC" id="2.7.13.3" evidence="2"/>
<accession>D3Q8N4</accession>
<evidence type="ECO:0000313" key="12">
    <source>
        <dbReference type="Proteomes" id="UP000000844"/>
    </source>
</evidence>
<evidence type="ECO:0000256" key="3">
    <source>
        <dbReference type="ARBA" id="ARBA00022553"/>
    </source>
</evidence>
<feature type="transmembrane region" description="Helical" evidence="9">
    <location>
        <begin position="71"/>
        <end position="89"/>
    </location>
</feature>
<dbReference type="InterPro" id="IPR011712">
    <property type="entry name" value="Sig_transdc_His_kin_sub3_dim/P"/>
</dbReference>
<dbReference type="AlphaFoldDB" id="D3Q8N4"/>
<dbReference type="InterPro" id="IPR036890">
    <property type="entry name" value="HATPase_C_sf"/>
</dbReference>
<feature type="domain" description="Signal transduction histidine kinase subgroup 3 dimerisation and phosphoacceptor" evidence="10">
    <location>
        <begin position="213"/>
        <end position="278"/>
    </location>
</feature>
<dbReference type="PANTHER" id="PTHR24421">
    <property type="entry name" value="NITRATE/NITRITE SENSOR PROTEIN NARX-RELATED"/>
    <property type="match status" value="1"/>
</dbReference>
<dbReference type="CDD" id="cd16917">
    <property type="entry name" value="HATPase_UhpB-NarQ-NarX-like"/>
    <property type="match status" value="1"/>
</dbReference>
<dbReference type="OrthoDB" id="227596at2"/>
<keyword evidence="5" id="KW-0547">Nucleotide-binding</keyword>
<keyword evidence="8" id="KW-0902">Two-component regulatory system</keyword>
<dbReference type="GO" id="GO:0046983">
    <property type="term" value="F:protein dimerization activity"/>
    <property type="evidence" value="ECO:0007669"/>
    <property type="project" value="InterPro"/>
</dbReference>
<evidence type="ECO:0000256" key="1">
    <source>
        <dbReference type="ARBA" id="ARBA00000085"/>
    </source>
</evidence>
<feature type="transmembrane region" description="Helical" evidence="9">
    <location>
        <begin position="95"/>
        <end position="116"/>
    </location>
</feature>
<evidence type="ECO:0000256" key="6">
    <source>
        <dbReference type="ARBA" id="ARBA00022777"/>
    </source>
</evidence>
<dbReference type="eggNOG" id="COG4585">
    <property type="taxonomic scope" value="Bacteria"/>
</dbReference>
<keyword evidence="9" id="KW-0472">Membrane</keyword>
<feature type="transmembrane region" description="Helical" evidence="9">
    <location>
        <begin position="160"/>
        <end position="181"/>
    </location>
</feature>
<dbReference type="PANTHER" id="PTHR24421:SF10">
    <property type="entry name" value="NITRATE_NITRITE SENSOR PROTEIN NARQ"/>
    <property type="match status" value="1"/>
</dbReference>
<keyword evidence="6 11" id="KW-0418">Kinase</keyword>
<dbReference type="GO" id="GO:0005524">
    <property type="term" value="F:ATP binding"/>
    <property type="evidence" value="ECO:0007669"/>
    <property type="project" value="UniProtKB-KW"/>
</dbReference>
<dbReference type="Pfam" id="PF07730">
    <property type="entry name" value="HisKA_3"/>
    <property type="match status" value="1"/>
</dbReference>
<feature type="transmembrane region" description="Helical" evidence="9">
    <location>
        <begin position="136"/>
        <end position="154"/>
    </location>
</feature>
<dbReference type="KEGG" id="sna:Snas_4835"/>
<protein>
    <recommendedName>
        <fullName evidence="2">histidine kinase</fullName>
        <ecNumber evidence="2">2.7.13.3</ecNumber>
    </recommendedName>
</protein>
<evidence type="ECO:0000256" key="9">
    <source>
        <dbReference type="SAM" id="Phobius"/>
    </source>
</evidence>
<keyword evidence="12" id="KW-1185">Reference proteome</keyword>
<dbReference type="Gene3D" id="1.20.5.1930">
    <property type="match status" value="1"/>
</dbReference>
<evidence type="ECO:0000313" key="11">
    <source>
        <dbReference type="EMBL" id="ADD44476.1"/>
    </source>
</evidence>
<organism evidence="11 12">
    <name type="scientific">Stackebrandtia nassauensis (strain DSM 44728 / CIP 108903 / NRRL B-16338 / NBRC 102104 / LLR-40K-21)</name>
    <dbReference type="NCBI Taxonomy" id="446470"/>
    <lineage>
        <taxon>Bacteria</taxon>
        <taxon>Bacillati</taxon>
        <taxon>Actinomycetota</taxon>
        <taxon>Actinomycetes</taxon>
        <taxon>Glycomycetales</taxon>
        <taxon>Glycomycetaceae</taxon>
        <taxon>Stackebrandtia</taxon>
    </lineage>
</organism>
<keyword evidence="9" id="KW-1133">Transmembrane helix</keyword>
<dbReference type="SUPFAM" id="SSF55874">
    <property type="entry name" value="ATPase domain of HSP90 chaperone/DNA topoisomerase II/histidine kinase"/>
    <property type="match status" value="1"/>
</dbReference>
<dbReference type="EMBL" id="CP001778">
    <property type="protein sequence ID" value="ADD44476.1"/>
    <property type="molecule type" value="Genomic_DNA"/>
</dbReference>
<evidence type="ECO:0000256" key="7">
    <source>
        <dbReference type="ARBA" id="ARBA00022840"/>
    </source>
</evidence>
<sequence length="414" mass="44938">MNRGATLDVGGFCHGDDANALRRWFDRTVETEKRVTVQRALLVAVTVFALGSVIVGFNFHSSTGVQVPQWLRFATLGMVCVALFFRSLAPRVGLLIGTVGFAVDAVIGMSIATMAVYTDNIYSATLRGPRYMPRMLLLFSCLTSVGLSTLVYLAEQFRVAVLVLAVLALIMISPVATGMIVREHRERAELERDRAAKIARLAEVDRRAAVNEERTRMARELHDTIANHLSAIAMRSSAVLAQPNMDAETMRGIVADIRAGSVAGLAEMRGTIELLRRGESEDEVVQHRLSGLEELVTRMKEAGLDVALRVRGNLADLPVAVDFAAYRIIQEALTNVLKHGRDAEVELTFSSTKVSITIDNRLPETASGVPGSGNGLIGMRERATILGGSFSAGPHGAGWRVRAELPSTNDKKES</sequence>
<dbReference type="Gene3D" id="3.30.565.10">
    <property type="entry name" value="Histidine kinase-like ATPase, C-terminal domain"/>
    <property type="match status" value="1"/>
</dbReference>
<comment type="catalytic activity">
    <reaction evidence="1">
        <text>ATP + protein L-histidine = ADP + protein N-phospho-L-histidine.</text>
        <dbReference type="EC" id="2.7.13.3"/>
    </reaction>
</comment>
<proteinExistence type="predicted"/>
<reference evidence="11 12" key="1">
    <citation type="journal article" date="2009" name="Stand. Genomic Sci.">
        <title>Complete genome sequence of Stackebrandtia nassauensis type strain (LLR-40K-21).</title>
        <authorList>
            <person name="Munk C."/>
            <person name="Lapidus A."/>
            <person name="Copeland A."/>
            <person name="Jando M."/>
            <person name="Mayilraj S."/>
            <person name="Glavina Del Rio T."/>
            <person name="Nolan M."/>
            <person name="Chen F."/>
            <person name="Lucas S."/>
            <person name="Tice H."/>
            <person name="Cheng J.F."/>
            <person name="Han C."/>
            <person name="Detter J.C."/>
            <person name="Bruce D."/>
            <person name="Goodwin L."/>
            <person name="Chain P."/>
            <person name="Pitluck S."/>
            <person name="Goker M."/>
            <person name="Ovchinikova G."/>
            <person name="Pati A."/>
            <person name="Ivanova N."/>
            <person name="Mavromatis K."/>
            <person name="Chen A."/>
            <person name="Palaniappan K."/>
            <person name="Land M."/>
            <person name="Hauser L."/>
            <person name="Chang Y.J."/>
            <person name="Jeffries C.D."/>
            <person name="Bristow J."/>
            <person name="Eisen J.A."/>
            <person name="Markowitz V."/>
            <person name="Hugenholtz P."/>
            <person name="Kyrpides N.C."/>
            <person name="Klenk H.P."/>
        </authorList>
    </citation>
    <scope>NUCLEOTIDE SEQUENCE [LARGE SCALE GENOMIC DNA]</scope>
    <source>
        <strain evidence="12">DSM 44728 / CIP 108903 / NRRL B-16338 / NBRC 102104 / LLR-40K-21</strain>
    </source>
</reference>
<evidence type="ECO:0000256" key="8">
    <source>
        <dbReference type="ARBA" id="ARBA00023012"/>
    </source>
</evidence>
<evidence type="ECO:0000256" key="2">
    <source>
        <dbReference type="ARBA" id="ARBA00012438"/>
    </source>
</evidence>
<keyword evidence="3" id="KW-0597">Phosphoprotein</keyword>
<evidence type="ECO:0000256" key="4">
    <source>
        <dbReference type="ARBA" id="ARBA00022679"/>
    </source>
</evidence>
<dbReference type="Proteomes" id="UP000000844">
    <property type="component" value="Chromosome"/>
</dbReference>
<dbReference type="STRING" id="446470.Snas_4835"/>
<dbReference type="HOGENOM" id="CLU_000445_20_1_11"/>
<keyword evidence="9" id="KW-0812">Transmembrane</keyword>
<dbReference type="GO" id="GO:0000155">
    <property type="term" value="F:phosphorelay sensor kinase activity"/>
    <property type="evidence" value="ECO:0007669"/>
    <property type="project" value="InterPro"/>
</dbReference>
<dbReference type="GO" id="GO:0016020">
    <property type="term" value="C:membrane"/>
    <property type="evidence" value="ECO:0007669"/>
    <property type="project" value="InterPro"/>
</dbReference>